<keyword evidence="1" id="KW-0812">Transmembrane</keyword>
<keyword evidence="3" id="KW-1185">Reference proteome</keyword>
<evidence type="ECO:0000256" key="1">
    <source>
        <dbReference type="SAM" id="Phobius"/>
    </source>
</evidence>
<dbReference type="EMBL" id="QVFV01000001">
    <property type="protein sequence ID" value="RZM82599.1"/>
    <property type="molecule type" value="Genomic_DNA"/>
</dbReference>
<feature type="transmembrane region" description="Helical" evidence="1">
    <location>
        <begin position="134"/>
        <end position="165"/>
    </location>
</feature>
<name>A0A4Q7ELB3_9CYAN</name>
<comment type="caution">
    <text evidence="2">The sequence shown here is derived from an EMBL/GenBank/DDBJ whole genome shotgun (WGS) entry which is preliminary data.</text>
</comment>
<evidence type="ECO:0000313" key="3">
    <source>
        <dbReference type="Proteomes" id="UP000292459"/>
    </source>
</evidence>
<dbReference type="RefSeq" id="WP_063776165.1">
    <property type="nucleotide sequence ID" value="NZ_QVFV01000001.1"/>
</dbReference>
<feature type="transmembrane region" description="Helical" evidence="1">
    <location>
        <begin position="239"/>
        <end position="256"/>
    </location>
</feature>
<gene>
    <name evidence="2" type="ORF">DYY88_05025</name>
</gene>
<keyword evidence="1" id="KW-1133">Transmembrane helix</keyword>
<evidence type="ECO:0000313" key="2">
    <source>
        <dbReference type="EMBL" id="RZM82599.1"/>
    </source>
</evidence>
<reference evidence="2 3" key="1">
    <citation type="submission" date="2018-11" db="EMBL/GenBank/DDBJ databases">
        <title>Whole genome sequencing of an environmental sample.</title>
        <authorList>
            <person name="Sarangi A.N."/>
            <person name="Singh D."/>
            <person name="Tripathy S."/>
        </authorList>
    </citation>
    <scope>NUCLEOTIDE SEQUENCE [LARGE SCALE GENOMIC DNA]</scope>
    <source>
        <strain evidence="2 3">Lakshadweep</strain>
    </source>
</reference>
<protein>
    <submittedName>
        <fullName evidence="2">UPF0104 family protein</fullName>
    </submittedName>
</protein>
<keyword evidence="1" id="KW-0472">Membrane</keyword>
<organism evidence="2 3">
    <name type="scientific">Leptolyngbya iicbica LK</name>
    <dbReference type="NCBI Taxonomy" id="2294035"/>
    <lineage>
        <taxon>Bacteria</taxon>
        <taxon>Bacillati</taxon>
        <taxon>Cyanobacteriota</taxon>
        <taxon>Cyanophyceae</taxon>
        <taxon>Leptolyngbyales</taxon>
        <taxon>Leptolyngbyaceae</taxon>
        <taxon>Leptolyngbya group</taxon>
        <taxon>Leptolyngbya</taxon>
        <taxon>Leptolyngbya iicbica</taxon>
    </lineage>
</organism>
<sequence length="339" mass="36987">MKLPPAVKATYQRVKPYLRWFILALTLGFILHTLRLNWQQVLTLRLTPYAIAELLLALGITLAAHIWSGWVWYGIMRSLSAPVPPTWTVITYLKTNLGKYLPGNIWHFVGRIQFLRDSGTSTGVAITGVVLEPLLMAAAALAIVLVSLPSTLIQLVILVAMLVALHPRILNPILQRLAQAKLNQADQFEVEPLTAPPQIPQLQQYPWRPLLGEVAFVLLRGVGFIFCFMALYSLDMADVWGLMGAFSFGWLLGLVIPGAPGGLGVFEATVLAALTPQFPAAIVLGVVALYRLNSTLAEVLAAGLAVLDERWNAAIARRANAPVVLEEEAILPQLPAGDN</sequence>
<feature type="transmembrane region" description="Helical" evidence="1">
    <location>
        <begin position="20"/>
        <end position="38"/>
    </location>
</feature>
<proteinExistence type="predicted"/>
<dbReference type="Proteomes" id="UP000292459">
    <property type="component" value="Unassembled WGS sequence"/>
</dbReference>
<dbReference type="AlphaFoldDB" id="A0A4Q7ELB3"/>
<feature type="transmembrane region" description="Helical" evidence="1">
    <location>
        <begin position="268"/>
        <end position="290"/>
    </location>
</feature>
<accession>A0A4Q7ELB3</accession>
<feature type="transmembrane region" description="Helical" evidence="1">
    <location>
        <begin position="50"/>
        <end position="73"/>
    </location>
</feature>
<dbReference type="OrthoDB" id="2542372at2"/>
<feature type="transmembrane region" description="Helical" evidence="1">
    <location>
        <begin position="210"/>
        <end position="233"/>
    </location>
</feature>